<dbReference type="STRING" id="909626.AQJ91_12175"/>
<feature type="domain" description="UbiC transcription regulator-associated" evidence="1">
    <location>
        <begin position="3"/>
        <end position="63"/>
    </location>
</feature>
<dbReference type="SUPFAM" id="SSF64288">
    <property type="entry name" value="Chorismate lyase-like"/>
    <property type="match status" value="1"/>
</dbReference>
<dbReference type="EMBL" id="LMXB01000031">
    <property type="protein sequence ID" value="KUO20681.1"/>
    <property type="molecule type" value="Genomic_DNA"/>
</dbReference>
<protein>
    <recommendedName>
        <fullName evidence="1">UbiC transcription regulator-associated domain-containing protein</fullName>
    </recommendedName>
</protein>
<name>A0A101V1A2_9ACTN</name>
<proteinExistence type="predicted"/>
<dbReference type="Pfam" id="PF07702">
    <property type="entry name" value="UTRA"/>
    <property type="match status" value="1"/>
</dbReference>
<dbReference type="Proteomes" id="UP000053260">
    <property type="component" value="Unassembled WGS sequence"/>
</dbReference>
<dbReference type="InterPro" id="IPR028978">
    <property type="entry name" value="Chorismate_lyase_/UTRA_dom_sf"/>
</dbReference>
<evidence type="ECO:0000259" key="1">
    <source>
        <dbReference type="Pfam" id="PF07702"/>
    </source>
</evidence>
<gene>
    <name evidence="2" type="ORF">AQJ91_12175</name>
</gene>
<sequence>MRVLGIEVGNPVERVRARVATRAEAQALGMTAPGPALFVERTYYDQATGRPVETVGIVMRGDRWVAIYGEQPQA</sequence>
<dbReference type="GO" id="GO:0006355">
    <property type="term" value="P:regulation of DNA-templated transcription"/>
    <property type="evidence" value="ECO:0007669"/>
    <property type="project" value="InterPro"/>
</dbReference>
<keyword evidence="3" id="KW-1185">Reference proteome</keyword>
<reference evidence="2 3" key="1">
    <citation type="submission" date="2015-10" db="EMBL/GenBank/DDBJ databases">
        <title>Draft genome sequence of Streptomyces sp. RV15, isolated from a marine sponge.</title>
        <authorList>
            <person name="Ruckert C."/>
            <person name="Abdelmohsen U.R."/>
            <person name="Winkler A."/>
            <person name="Hentschel U."/>
            <person name="Kalinowski J."/>
            <person name="Kampfer P."/>
            <person name="Glaeser S."/>
        </authorList>
    </citation>
    <scope>NUCLEOTIDE SEQUENCE [LARGE SCALE GENOMIC DNA]</scope>
    <source>
        <strain evidence="2 3">RV15</strain>
    </source>
</reference>
<dbReference type="InterPro" id="IPR011663">
    <property type="entry name" value="UTRA"/>
</dbReference>
<dbReference type="Gene3D" id="3.40.1410.10">
    <property type="entry name" value="Chorismate lyase-like"/>
    <property type="match status" value="1"/>
</dbReference>
<evidence type="ECO:0000313" key="3">
    <source>
        <dbReference type="Proteomes" id="UP000053260"/>
    </source>
</evidence>
<comment type="caution">
    <text evidence="2">The sequence shown here is derived from an EMBL/GenBank/DDBJ whole genome shotgun (WGS) entry which is preliminary data.</text>
</comment>
<organism evidence="2 3">
    <name type="scientific">Streptomyces dysideae</name>
    <dbReference type="NCBI Taxonomy" id="909626"/>
    <lineage>
        <taxon>Bacteria</taxon>
        <taxon>Bacillati</taxon>
        <taxon>Actinomycetota</taxon>
        <taxon>Actinomycetes</taxon>
        <taxon>Kitasatosporales</taxon>
        <taxon>Streptomycetaceae</taxon>
        <taxon>Streptomyces</taxon>
    </lineage>
</organism>
<evidence type="ECO:0000313" key="2">
    <source>
        <dbReference type="EMBL" id="KUO20681.1"/>
    </source>
</evidence>
<dbReference type="AlphaFoldDB" id="A0A101V1A2"/>
<dbReference type="RefSeq" id="WP_267891182.1">
    <property type="nucleotide sequence ID" value="NZ_KQ949080.1"/>
</dbReference>
<dbReference type="GO" id="GO:0003677">
    <property type="term" value="F:DNA binding"/>
    <property type="evidence" value="ECO:0007669"/>
    <property type="project" value="InterPro"/>
</dbReference>
<accession>A0A101V1A2</accession>